<dbReference type="CDD" id="cd02440">
    <property type="entry name" value="AdoMet_MTases"/>
    <property type="match status" value="1"/>
</dbReference>
<dbReference type="SUPFAM" id="SSF53335">
    <property type="entry name" value="S-adenosyl-L-methionine-dependent methyltransferases"/>
    <property type="match status" value="1"/>
</dbReference>
<evidence type="ECO:0000256" key="2">
    <source>
        <dbReference type="ARBA" id="ARBA00022679"/>
    </source>
</evidence>
<dbReference type="EMBL" id="JANAVB010025999">
    <property type="protein sequence ID" value="KAJ6819800.1"/>
    <property type="molecule type" value="Genomic_DNA"/>
</dbReference>
<dbReference type="PANTHER" id="PTHR11746">
    <property type="entry name" value="O-METHYLTRANSFERASE"/>
    <property type="match status" value="1"/>
</dbReference>
<keyword evidence="1" id="KW-0489">Methyltransferase</keyword>
<dbReference type="InterPro" id="IPR036388">
    <property type="entry name" value="WH-like_DNA-bd_sf"/>
</dbReference>
<evidence type="ECO:0000259" key="5">
    <source>
        <dbReference type="Pfam" id="PF00891"/>
    </source>
</evidence>
<evidence type="ECO:0000259" key="6">
    <source>
        <dbReference type="Pfam" id="PF08100"/>
    </source>
</evidence>
<proteinExistence type="predicted"/>
<dbReference type="SUPFAM" id="SSF46785">
    <property type="entry name" value="Winged helix' DNA-binding domain"/>
    <property type="match status" value="1"/>
</dbReference>
<reference evidence="7" key="2">
    <citation type="submission" date="2023-04" db="EMBL/GenBank/DDBJ databases">
        <authorList>
            <person name="Bruccoleri R.E."/>
            <person name="Oakeley E.J."/>
            <person name="Faust A.-M."/>
            <person name="Dessus-Babus S."/>
            <person name="Altorfer M."/>
            <person name="Burckhardt D."/>
            <person name="Oertli M."/>
            <person name="Naumann U."/>
            <person name="Petersen F."/>
            <person name="Wong J."/>
        </authorList>
    </citation>
    <scope>NUCLEOTIDE SEQUENCE</scope>
    <source>
        <strain evidence="7">GSM-AAB239-AS_SAM_17_03QT</strain>
        <tissue evidence="7">Leaf</tissue>
    </source>
</reference>
<evidence type="ECO:0000313" key="7">
    <source>
        <dbReference type="EMBL" id="KAJ6819800.1"/>
    </source>
</evidence>
<dbReference type="InterPro" id="IPR016461">
    <property type="entry name" value="COMT-like"/>
</dbReference>
<dbReference type="FunFam" id="1.10.10.10:FF:000357">
    <property type="entry name" value="Caffeic acid 3-O-methyltransferase"/>
    <property type="match status" value="1"/>
</dbReference>
<dbReference type="Gene3D" id="1.10.10.10">
    <property type="entry name" value="Winged helix-like DNA-binding domain superfamily/Winged helix DNA-binding domain"/>
    <property type="match status" value="1"/>
</dbReference>
<dbReference type="GO" id="GO:0008171">
    <property type="term" value="F:O-methyltransferase activity"/>
    <property type="evidence" value="ECO:0007669"/>
    <property type="project" value="InterPro"/>
</dbReference>
<protein>
    <submittedName>
        <fullName evidence="7">Caffeic acid 3-O-methyltransferase-like</fullName>
    </submittedName>
</protein>
<dbReference type="Pfam" id="PF08100">
    <property type="entry name" value="Dimerisation"/>
    <property type="match status" value="1"/>
</dbReference>
<name>A0AAX6FTX6_IRIPA</name>
<dbReference type="Pfam" id="PF00891">
    <property type="entry name" value="Methyltransf_2"/>
    <property type="match status" value="1"/>
</dbReference>
<evidence type="ECO:0000256" key="4">
    <source>
        <dbReference type="PIRSR" id="PIRSR005739-1"/>
    </source>
</evidence>
<keyword evidence="8" id="KW-1185">Reference proteome</keyword>
<feature type="active site" description="Proton acceptor" evidence="4">
    <location>
        <position position="274"/>
    </location>
</feature>
<keyword evidence="3" id="KW-0949">S-adenosyl-L-methionine</keyword>
<reference evidence="7" key="1">
    <citation type="journal article" date="2023" name="GigaByte">
        <title>Genome assembly of the bearded iris, Iris pallida Lam.</title>
        <authorList>
            <person name="Bruccoleri R.E."/>
            <person name="Oakeley E.J."/>
            <person name="Faust A.M.E."/>
            <person name="Altorfer M."/>
            <person name="Dessus-Babus S."/>
            <person name="Burckhardt D."/>
            <person name="Oertli M."/>
            <person name="Naumann U."/>
            <person name="Petersen F."/>
            <person name="Wong J."/>
        </authorList>
    </citation>
    <scope>NUCLEOTIDE SEQUENCE</scope>
    <source>
        <strain evidence="7">GSM-AAB239-AS_SAM_17_03QT</strain>
    </source>
</reference>
<evidence type="ECO:0000256" key="3">
    <source>
        <dbReference type="ARBA" id="ARBA00022691"/>
    </source>
</evidence>
<dbReference type="InterPro" id="IPR036390">
    <property type="entry name" value="WH_DNA-bd_sf"/>
</dbReference>
<dbReference type="PIRSF" id="PIRSF005739">
    <property type="entry name" value="O-mtase"/>
    <property type="match status" value="1"/>
</dbReference>
<keyword evidence="2" id="KW-0808">Transferase</keyword>
<feature type="domain" description="O-methyltransferase C-terminal" evidence="5">
    <location>
        <begin position="147"/>
        <end position="349"/>
    </location>
</feature>
<dbReference type="Gene3D" id="3.40.50.150">
    <property type="entry name" value="Vaccinia Virus protein VP39"/>
    <property type="match status" value="1"/>
</dbReference>
<accession>A0AAX6FTX6</accession>
<evidence type="ECO:0000256" key="1">
    <source>
        <dbReference type="ARBA" id="ARBA00022603"/>
    </source>
</evidence>
<dbReference type="Proteomes" id="UP001140949">
    <property type="component" value="Unassembled WGS sequence"/>
</dbReference>
<dbReference type="GO" id="GO:0032259">
    <property type="term" value="P:methylation"/>
    <property type="evidence" value="ECO:0007669"/>
    <property type="project" value="UniProtKB-KW"/>
</dbReference>
<gene>
    <name evidence="7" type="ORF">M6B38_401335</name>
</gene>
<dbReference type="PROSITE" id="PS51683">
    <property type="entry name" value="SAM_OMT_II"/>
    <property type="match status" value="1"/>
</dbReference>
<dbReference type="AlphaFoldDB" id="A0AAX6FTX6"/>
<dbReference type="InterPro" id="IPR012967">
    <property type="entry name" value="COMT_dimerisation"/>
</dbReference>
<dbReference type="InterPro" id="IPR001077">
    <property type="entry name" value="COMT_C"/>
</dbReference>
<feature type="domain" description="O-methyltransferase dimerisation" evidence="6">
    <location>
        <begin position="27"/>
        <end position="121"/>
    </location>
</feature>
<dbReference type="GO" id="GO:0046983">
    <property type="term" value="F:protein dimerization activity"/>
    <property type="evidence" value="ECO:0007669"/>
    <property type="project" value="InterPro"/>
</dbReference>
<evidence type="ECO:0000313" key="8">
    <source>
        <dbReference type="Proteomes" id="UP001140949"/>
    </source>
</evidence>
<dbReference type="InterPro" id="IPR029063">
    <property type="entry name" value="SAM-dependent_MTases_sf"/>
</dbReference>
<organism evidence="7 8">
    <name type="scientific">Iris pallida</name>
    <name type="common">Sweet iris</name>
    <dbReference type="NCBI Taxonomy" id="29817"/>
    <lineage>
        <taxon>Eukaryota</taxon>
        <taxon>Viridiplantae</taxon>
        <taxon>Streptophyta</taxon>
        <taxon>Embryophyta</taxon>
        <taxon>Tracheophyta</taxon>
        <taxon>Spermatophyta</taxon>
        <taxon>Magnoliopsida</taxon>
        <taxon>Liliopsida</taxon>
        <taxon>Asparagales</taxon>
        <taxon>Iridaceae</taxon>
        <taxon>Iridoideae</taxon>
        <taxon>Irideae</taxon>
        <taxon>Iris</taxon>
    </lineage>
</organism>
<comment type="caution">
    <text evidence="7">The sequence shown here is derived from an EMBL/GenBank/DDBJ whole genome shotgun (WGS) entry which is preliminary data.</text>
</comment>
<sequence>MGPNQNVVLPCPPVWSSDEEAFLHAEQLASLALLPMSIKVAAELDVFEIIAKAGPGAYLSPGDISERLPIRHGPETPATLDRLLRMLAGHNVLTCRVETGELDGKVERKYGAAPVVKFLAKNQNGDSMAPFFSMALSKAFMDPPLYCLKDAILHGGIPFDRAHGMSLFEFTGKNPNFNKTFNEAMRSHSTLSLEGVLDAYKGFDDVKVLVDVGGGTGGPLDMILKKHPHIKGICFDLPHVVSTASKISGIEHMSGDMFERVPSGDTILLKWILHDWADELCVKLLKNCWEALEECGKVVAVERCLTVQPENTMAAQCVSRVDFCVFLYLSGRERTLEEFRSLATEAGFSEIILACSYAKLVIGSLSSASKDVLKT</sequence>